<comment type="caution">
    <text evidence="1">The sequence shown here is derived from an EMBL/GenBank/DDBJ whole genome shotgun (WGS) entry which is preliminary data.</text>
</comment>
<dbReference type="Gene3D" id="6.10.250.2410">
    <property type="match status" value="1"/>
</dbReference>
<reference evidence="1" key="1">
    <citation type="journal article" date="2015" name="Proc. Natl. Acad. Sci. U.S.A.">
        <title>Networks of energetic and metabolic interactions define dynamics in microbial communities.</title>
        <authorList>
            <person name="Embree M."/>
            <person name="Liu J.K."/>
            <person name="Al-Bassam M.M."/>
            <person name="Zengler K."/>
        </authorList>
    </citation>
    <scope>NUCLEOTIDE SEQUENCE</scope>
</reference>
<dbReference type="EMBL" id="LNQE01001858">
    <property type="protein sequence ID" value="KUG04115.1"/>
    <property type="molecule type" value="Genomic_DNA"/>
</dbReference>
<accession>A0A0W8E6U5</accession>
<sequence length="241" mass="27783">MTYVVDLDAFHGPLDLLLYLIDRNEIDIYDIPIANITEQYLTYLHATGDFDLDKLGDFLSMASYLLNLKSRMLLPVNDEELEEDMVDPREELVKKLIEYRRYKKAAEYLMSRQTEDFARIFYRTADEAVTENVEIAADLKALVRAYSKVINSIPEESIEPFQIPEGDANVESMMEEILERLNLYPGGLDFHEFFAGAKRRREVMALFLALLELIRLGQVAAVQESSFSEIKVYLRAGDDIC</sequence>
<dbReference type="InterPro" id="IPR003768">
    <property type="entry name" value="ScpA"/>
</dbReference>
<protein>
    <submittedName>
        <fullName evidence="1">Segregation and condensation protein a</fullName>
    </submittedName>
</protein>
<dbReference type="PANTHER" id="PTHR33969">
    <property type="entry name" value="SEGREGATION AND CONDENSATION PROTEIN A"/>
    <property type="match status" value="1"/>
</dbReference>
<dbReference type="PANTHER" id="PTHR33969:SF2">
    <property type="entry name" value="SEGREGATION AND CONDENSATION PROTEIN A"/>
    <property type="match status" value="1"/>
</dbReference>
<dbReference type="HAMAP" id="MF_01805">
    <property type="entry name" value="ScpA"/>
    <property type="match status" value="1"/>
</dbReference>
<name>A0A0W8E6U5_9ZZZZ</name>
<proteinExistence type="inferred from homology"/>
<organism evidence="1">
    <name type="scientific">hydrocarbon metagenome</name>
    <dbReference type="NCBI Taxonomy" id="938273"/>
    <lineage>
        <taxon>unclassified sequences</taxon>
        <taxon>metagenomes</taxon>
        <taxon>ecological metagenomes</taxon>
    </lineage>
</organism>
<dbReference type="Pfam" id="PF02616">
    <property type="entry name" value="SMC_ScpA"/>
    <property type="match status" value="1"/>
</dbReference>
<evidence type="ECO:0000313" key="1">
    <source>
        <dbReference type="EMBL" id="KUG04115.1"/>
    </source>
</evidence>
<gene>
    <name evidence="1" type="ORF">ASZ90_018477</name>
</gene>
<dbReference type="AlphaFoldDB" id="A0A0W8E6U5"/>